<dbReference type="Pfam" id="PF07729">
    <property type="entry name" value="FCD"/>
    <property type="match status" value="1"/>
</dbReference>
<dbReference type="PANTHER" id="PTHR43537">
    <property type="entry name" value="TRANSCRIPTIONAL REGULATOR, GNTR FAMILY"/>
    <property type="match status" value="1"/>
</dbReference>
<dbReference type="SUPFAM" id="SSF48008">
    <property type="entry name" value="GntR ligand-binding domain-like"/>
    <property type="match status" value="1"/>
</dbReference>
<evidence type="ECO:0000256" key="2">
    <source>
        <dbReference type="ARBA" id="ARBA00023125"/>
    </source>
</evidence>
<dbReference type="PROSITE" id="PS50949">
    <property type="entry name" value="HTH_GNTR"/>
    <property type="match status" value="1"/>
</dbReference>
<dbReference type="InterPro" id="IPR011711">
    <property type="entry name" value="GntR_C"/>
</dbReference>
<reference evidence="6" key="1">
    <citation type="journal article" date="2019" name="Int. J. Syst. Evol. Microbiol.">
        <title>The Global Catalogue of Microorganisms (GCM) 10K type strain sequencing project: providing services to taxonomists for standard genome sequencing and annotation.</title>
        <authorList>
            <consortium name="The Broad Institute Genomics Platform"/>
            <consortium name="The Broad Institute Genome Sequencing Center for Infectious Disease"/>
            <person name="Wu L."/>
            <person name="Ma J."/>
        </authorList>
    </citation>
    <scope>NUCLEOTIDE SEQUENCE [LARGE SCALE GENOMIC DNA]</scope>
    <source>
        <strain evidence="6">TBRC 5832</strain>
    </source>
</reference>
<comment type="caution">
    <text evidence="5">The sequence shown here is derived from an EMBL/GenBank/DDBJ whole genome shotgun (WGS) entry which is preliminary data.</text>
</comment>
<keyword evidence="1" id="KW-0805">Transcription regulation</keyword>
<dbReference type="SUPFAM" id="SSF46785">
    <property type="entry name" value="Winged helix' DNA-binding domain"/>
    <property type="match status" value="1"/>
</dbReference>
<keyword evidence="6" id="KW-1185">Reference proteome</keyword>
<dbReference type="InterPro" id="IPR036390">
    <property type="entry name" value="WH_DNA-bd_sf"/>
</dbReference>
<keyword evidence="3" id="KW-0804">Transcription</keyword>
<evidence type="ECO:0000256" key="1">
    <source>
        <dbReference type="ARBA" id="ARBA00023015"/>
    </source>
</evidence>
<evidence type="ECO:0000313" key="6">
    <source>
        <dbReference type="Proteomes" id="UP001595867"/>
    </source>
</evidence>
<dbReference type="PANTHER" id="PTHR43537:SF24">
    <property type="entry name" value="GLUCONATE OPERON TRANSCRIPTIONAL REPRESSOR"/>
    <property type="match status" value="1"/>
</dbReference>
<dbReference type="SMART" id="SM00345">
    <property type="entry name" value="HTH_GNTR"/>
    <property type="match status" value="1"/>
</dbReference>
<evidence type="ECO:0000313" key="5">
    <source>
        <dbReference type="EMBL" id="MFC4063517.1"/>
    </source>
</evidence>
<dbReference type="InterPro" id="IPR000524">
    <property type="entry name" value="Tscrpt_reg_HTH_GntR"/>
</dbReference>
<dbReference type="InterPro" id="IPR008920">
    <property type="entry name" value="TF_FadR/GntR_C"/>
</dbReference>
<dbReference type="Gene3D" id="1.20.120.530">
    <property type="entry name" value="GntR ligand-binding domain-like"/>
    <property type="match status" value="1"/>
</dbReference>
<accession>A0ABV8IH74</accession>
<dbReference type="EMBL" id="JBHSBL010000002">
    <property type="protein sequence ID" value="MFC4063517.1"/>
    <property type="molecule type" value="Genomic_DNA"/>
</dbReference>
<dbReference type="RefSeq" id="WP_378064524.1">
    <property type="nucleotide sequence ID" value="NZ_JBHSBL010000002.1"/>
</dbReference>
<organism evidence="5 6">
    <name type="scientific">Actinoplanes subglobosus</name>
    <dbReference type="NCBI Taxonomy" id="1547892"/>
    <lineage>
        <taxon>Bacteria</taxon>
        <taxon>Bacillati</taxon>
        <taxon>Actinomycetota</taxon>
        <taxon>Actinomycetes</taxon>
        <taxon>Micromonosporales</taxon>
        <taxon>Micromonosporaceae</taxon>
        <taxon>Actinoplanes</taxon>
    </lineage>
</organism>
<name>A0ABV8IH74_9ACTN</name>
<evidence type="ECO:0000259" key="4">
    <source>
        <dbReference type="PROSITE" id="PS50949"/>
    </source>
</evidence>
<evidence type="ECO:0000256" key="3">
    <source>
        <dbReference type="ARBA" id="ARBA00023163"/>
    </source>
</evidence>
<dbReference type="Pfam" id="PF00392">
    <property type="entry name" value="GntR"/>
    <property type="match status" value="1"/>
</dbReference>
<dbReference type="Proteomes" id="UP001595867">
    <property type="component" value="Unassembled WGS sequence"/>
</dbReference>
<dbReference type="Gene3D" id="1.10.10.10">
    <property type="entry name" value="Winged helix-like DNA-binding domain superfamily/Winged helix DNA-binding domain"/>
    <property type="match status" value="1"/>
</dbReference>
<proteinExistence type="predicted"/>
<feature type="domain" description="HTH gntR-type" evidence="4">
    <location>
        <begin position="6"/>
        <end position="73"/>
    </location>
</feature>
<dbReference type="InterPro" id="IPR036388">
    <property type="entry name" value="WH-like_DNA-bd_sf"/>
</dbReference>
<sequence>MSGIHRRVADEVYARLREQIVTGQRGPGDRLDPTEVAAELGVSRTPVREAVLRLDADGLVHRQPYKGVVVAGISLAGAADVTALRLHLETLAVRAAVPRLADTDLVSMRDLHQRLDTAIQGDDAQESFRTLNREFHLTLYRAAGSPLLLRHIEDLAAQADRFRLHFDVRHGRAVGDHADILSACEVRDTEAVVAATRRHILGSYLLMLPAGQSIPAGSLLESMAAEA</sequence>
<keyword evidence="2" id="KW-0238">DNA-binding</keyword>
<protein>
    <submittedName>
        <fullName evidence="5">GntR family transcriptional regulator</fullName>
    </submittedName>
</protein>
<gene>
    <name evidence="5" type="ORF">ACFO0C_01140</name>
</gene>
<dbReference type="SMART" id="SM00895">
    <property type="entry name" value="FCD"/>
    <property type="match status" value="1"/>
</dbReference>
<dbReference type="CDD" id="cd07377">
    <property type="entry name" value="WHTH_GntR"/>
    <property type="match status" value="1"/>
</dbReference>